<reference evidence="1 2" key="1">
    <citation type="journal article" date="2016" name="Nat. Commun.">
        <title>Ectomycorrhizal ecology is imprinted in the genome of the dominant symbiotic fungus Cenococcum geophilum.</title>
        <authorList>
            <consortium name="DOE Joint Genome Institute"/>
            <person name="Peter M."/>
            <person name="Kohler A."/>
            <person name="Ohm R.A."/>
            <person name="Kuo A."/>
            <person name="Krutzmann J."/>
            <person name="Morin E."/>
            <person name="Arend M."/>
            <person name="Barry K.W."/>
            <person name="Binder M."/>
            <person name="Choi C."/>
            <person name="Clum A."/>
            <person name="Copeland A."/>
            <person name="Grisel N."/>
            <person name="Haridas S."/>
            <person name="Kipfer T."/>
            <person name="LaButti K."/>
            <person name="Lindquist E."/>
            <person name="Lipzen A."/>
            <person name="Maire R."/>
            <person name="Meier B."/>
            <person name="Mihaltcheva S."/>
            <person name="Molinier V."/>
            <person name="Murat C."/>
            <person name="Poggeler S."/>
            <person name="Quandt C.A."/>
            <person name="Sperisen C."/>
            <person name="Tritt A."/>
            <person name="Tisserant E."/>
            <person name="Crous P.W."/>
            <person name="Henrissat B."/>
            <person name="Nehls U."/>
            <person name="Egli S."/>
            <person name="Spatafora J.W."/>
            <person name="Grigoriev I.V."/>
            <person name="Martin F.M."/>
        </authorList>
    </citation>
    <scope>NUCLEOTIDE SEQUENCE [LARGE SCALE GENOMIC DNA]</scope>
    <source>
        <strain evidence="1 2">CBS 207.34</strain>
    </source>
</reference>
<dbReference type="AlphaFoldDB" id="A0A8E2EZY0"/>
<keyword evidence="2" id="KW-1185">Reference proteome</keyword>
<evidence type="ECO:0000313" key="1">
    <source>
        <dbReference type="EMBL" id="OCL08017.1"/>
    </source>
</evidence>
<feature type="non-terminal residue" evidence="1">
    <location>
        <position position="1"/>
    </location>
</feature>
<dbReference type="EMBL" id="KV749730">
    <property type="protein sequence ID" value="OCL08017.1"/>
    <property type="molecule type" value="Genomic_DNA"/>
</dbReference>
<dbReference type="Proteomes" id="UP000250140">
    <property type="component" value="Unassembled WGS sequence"/>
</dbReference>
<sequence>SASDMDGKTGFAALKPQVTEMTQFCRGLQDIASHRYKISIMIRRPVPHDRFTKFDSINISHYDVFDQGHIQNYFPSASEVLRLRLAKSMKHR</sequence>
<name>A0A8E2EZY0_9PEZI</name>
<protein>
    <submittedName>
        <fullName evidence="1">Uncharacterized protein</fullName>
    </submittedName>
</protein>
<gene>
    <name evidence="1" type="ORF">AOQ84DRAFT_293980</name>
</gene>
<organism evidence="1 2">
    <name type="scientific">Glonium stellatum</name>
    <dbReference type="NCBI Taxonomy" id="574774"/>
    <lineage>
        <taxon>Eukaryota</taxon>
        <taxon>Fungi</taxon>
        <taxon>Dikarya</taxon>
        <taxon>Ascomycota</taxon>
        <taxon>Pezizomycotina</taxon>
        <taxon>Dothideomycetes</taxon>
        <taxon>Pleosporomycetidae</taxon>
        <taxon>Gloniales</taxon>
        <taxon>Gloniaceae</taxon>
        <taxon>Glonium</taxon>
    </lineage>
</organism>
<proteinExistence type="predicted"/>
<evidence type="ECO:0000313" key="2">
    <source>
        <dbReference type="Proteomes" id="UP000250140"/>
    </source>
</evidence>
<accession>A0A8E2EZY0</accession>